<evidence type="ECO:0000256" key="2">
    <source>
        <dbReference type="SAM" id="SignalP"/>
    </source>
</evidence>
<keyword evidence="2" id="KW-0732">Signal</keyword>
<dbReference type="SUPFAM" id="SSF54106">
    <property type="entry name" value="LysM domain"/>
    <property type="match status" value="1"/>
</dbReference>
<dbReference type="CDD" id="cd16894">
    <property type="entry name" value="MltD-like"/>
    <property type="match status" value="1"/>
</dbReference>
<dbReference type="PANTHER" id="PTHR37423:SF2">
    <property type="entry name" value="MEMBRANE-BOUND LYTIC MUREIN TRANSGLYCOSYLASE C"/>
    <property type="match status" value="1"/>
</dbReference>
<sequence>MTYRTTRRQVISLAGALLLTTLGLEAAAQAKIGDTMVSRLTATTEPSDFWQALILEPAPLNAWTRLRDAFQWQSDTDKPRVQEWIEHYRSSPENIAEITERARPWLHWILEQLEARDLPGEIALLPFIESSFAPTARSPHGASGLWQFMPGTADALGLSRSRGYDGRLDVVASTRAALDYLEQQAEQWYDGDMELSLAAYNAGAGTVNKARHAAAHRGEPDDYWHLRLPGETMHYVPKLLAISAIVAEPEKHGVELADIANRPAFATVELDGPLSLNRAASLAGTTRAELEALNPGLLNGSLSPSNSSVLLVPVEHHDTLMANLESWSPAERAVAEDTYVVQRGDNLSTIAALHGVTLTLIRDLNGLDGDLIYEGQTLNIPRPTLAQAQASSG</sequence>
<dbReference type="Proteomes" id="UP001595579">
    <property type="component" value="Unassembled WGS sequence"/>
</dbReference>
<dbReference type="InterPro" id="IPR018392">
    <property type="entry name" value="LysM"/>
</dbReference>
<feature type="signal peptide" evidence="2">
    <location>
        <begin position="1"/>
        <end position="26"/>
    </location>
</feature>
<dbReference type="Pfam" id="PF01464">
    <property type="entry name" value="SLT"/>
    <property type="match status" value="1"/>
</dbReference>
<accession>A0ABV7LRW2</accession>
<dbReference type="CDD" id="cd00118">
    <property type="entry name" value="LysM"/>
    <property type="match status" value="1"/>
</dbReference>
<dbReference type="Gene3D" id="1.10.530.10">
    <property type="match status" value="1"/>
</dbReference>
<dbReference type="InterPro" id="IPR023346">
    <property type="entry name" value="Lysozyme-like_dom_sf"/>
</dbReference>
<organism evidence="4 5">
    <name type="scientific">Litchfieldella rifensis</name>
    <dbReference type="NCBI Taxonomy" id="762643"/>
    <lineage>
        <taxon>Bacteria</taxon>
        <taxon>Pseudomonadati</taxon>
        <taxon>Pseudomonadota</taxon>
        <taxon>Gammaproteobacteria</taxon>
        <taxon>Oceanospirillales</taxon>
        <taxon>Halomonadaceae</taxon>
        <taxon>Litchfieldella</taxon>
    </lineage>
</organism>
<dbReference type="Gene3D" id="3.10.350.10">
    <property type="entry name" value="LysM domain"/>
    <property type="match status" value="1"/>
</dbReference>
<dbReference type="InterPro" id="IPR036779">
    <property type="entry name" value="LysM_dom_sf"/>
</dbReference>
<evidence type="ECO:0000256" key="1">
    <source>
        <dbReference type="ARBA" id="ARBA00007734"/>
    </source>
</evidence>
<evidence type="ECO:0000313" key="5">
    <source>
        <dbReference type="Proteomes" id="UP001595579"/>
    </source>
</evidence>
<dbReference type="PANTHER" id="PTHR37423">
    <property type="entry name" value="SOLUBLE LYTIC MUREIN TRANSGLYCOSYLASE-RELATED"/>
    <property type="match status" value="1"/>
</dbReference>
<reference evidence="5" key="1">
    <citation type="journal article" date="2019" name="Int. J. Syst. Evol. Microbiol.">
        <title>The Global Catalogue of Microorganisms (GCM) 10K type strain sequencing project: providing services to taxonomists for standard genome sequencing and annotation.</title>
        <authorList>
            <consortium name="The Broad Institute Genomics Platform"/>
            <consortium name="The Broad Institute Genome Sequencing Center for Infectious Disease"/>
            <person name="Wu L."/>
            <person name="Ma J."/>
        </authorList>
    </citation>
    <scope>NUCLEOTIDE SEQUENCE [LARGE SCALE GENOMIC DNA]</scope>
    <source>
        <strain evidence="5">CECT 7698</strain>
    </source>
</reference>
<comment type="similarity">
    <text evidence="1">Belongs to the transglycosylase Slt family.</text>
</comment>
<name>A0ABV7LRW2_9GAMM</name>
<comment type="caution">
    <text evidence="4">The sequence shown here is derived from an EMBL/GenBank/DDBJ whole genome shotgun (WGS) entry which is preliminary data.</text>
</comment>
<dbReference type="InterPro" id="IPR008258">
    <property type="entry name" value="Transglycosylase_SLT_dom_1"/>
</dbReference>
<dbReference type="SUPFAM" id="SSF53955">
    <property type="entry name" value="Lysozyme-like"/>
    <property type="match status" value="1"/>
</dbReference>
<dbReference type="EMBL" id="JBHRUG010000031">
    <property type="protein sequence ID" value="MFC3285242.1"/>
    <property type="molecule type" value="Genomic_DNA"/>
</dbReference>
<evidence type="ECO:0000259" key="3">
    <source>
        <dbReference type="PROSITE" id="PS51782"/>
    </source>
</evidence>
<dbReference type="SMART" id="SM00257">
    <property type="entry name" value="LysM"/>
    <property type="match status" value="1"/>
</dbReference>
<dbReference type="PROSITE" id="PS51782">
    <property type="entry name" value="LYSM"/>
    <property type="match status" value="1"/>
</dbReference>
<evidence type="ECO:0000313" key="4">
    <source>
        <dbReference type="EMBL" id="MFC3285242.1"/>
    </source>
</evidence>
<dbReference type="Pfam" id="PF01476">
    <property type="entry name" value="LysM"/>
    <property type="match status" value="1"/>
</dbReference>
<keyword evidence="5" id="KW-1185">Reference proteome</keyword>
<feature type="chain" id="PRO_5047499592" evidence="2">
    <location>
        <begin position="27"/>
        <end position="393"/>
    </location>
</feature>
<dbReference type="PROSITE" id="PS00922">
    <property type="entry name" value="TRANSGLYCOSYLASE"/>
    <property type="match status" value="1"/>
</dbReference>
<proteinExistence type="inferred from homology"/>
<dbReference type="InterPro" id="IPR000189">
    <property type="entry name" value="Transglyc_AS"/>
</dbReference>
<gene>
    <name evidence="4" type="ORF">ACFOEV_16715</name>
</gene>
<dbReference type="RefSeq" id="WP_386775986.1">
    <property type="nucleotide sequence ID" value="NZ_JBHRUG010000031.1"/>
</dbReference>
<feature type="domain" description="LysM" evidence="3">
    <location>
        <begin position="337"/>
        <end position="380"/>
    </location>
</feature>
<protein>
    <submittedName>
        <fullName evidence="4">Transglycosylase SLT domain-containing protein</fullName>
    </submittedName>
</protein>